<feature type="region of interest" description="Disordered" evidence="1">
    <location>
        <begin position="1"/>
        <end position="51"/>
    </location>
</feature>
<name>A0A8J3LFE0_9ACTN</name>
<evidence type="ECO:0000313" key="2">
    <source>
        <dbReference type="EMBL" id="GIG14106.1"/>
    </source>
</evidence>
<keyword evidence="3" id="KW-1185">Reference proteome</keyword>
<accession>A0A8J3LFE0</accession>
<reference evidence="2" key="1">
    <citation type="submission" date="2021-01" db="EMBL/GenBank/DDBJ databases">
        <title>Whole genome shotgun sequence of Catellatospora methionotrophica NBRC 14553.</title>
        <authorList>
            <person name="Komaki H."/>
            <person name="Tamura T."/>
        </authorList>
    </citation>
    <scope>NUCLEOTIDE SEQUENCE</scope>
    <source>
        <strain evidence="2">NBRC 14553</strain>
    </source>
</reference>
<proteinExistence type="predicted"/>
<evidence type="ECO:0000313" key="3">
    <source>
        <dbReference type="Proteomes" id="UP000660339"/>
    </source>
</evidence>
<gene>
    <name evidence="2" type="ORF">Cme02nite_24380</name>
</gene>
<protein>
    <submittedName>
        <fullName evidence="2">Uncharacterized protein</fullName>
    </submittedName>
</protein>
<dbReference type="EMBL" id="BONJ01000008">
    <property type="protein sequence ID" value="GIG14106.1"/>
    <property type="molecule type" value="Genomic_DNA"/>
</dbReference>
<dbReference type="Proteomes" id="UP000660339">
    <property type="component" value="Unassembled WGS sequence"/>
</dbReference>
<dbReference type="AlphaFoldDB" id="A0A8J3LFE0"/>
<organism evidence="2 3">
    <name type="scientific">Catellatospora methionotrophica</name>
    <dbReference type="NCBI Taxonomy" id="121620"/>
    <lineage>
        <taxon>Bacteria</taxon>
        <taxon>Bacillati</taxon>
        <taxon>Actinomycetota</taxon>
        <taxon>Actinomycetes</taxon>
        <taxon>Micromonosporales</taxon>
        <taxon>Micromonosporaceae</taxon>
        <taxon>Catellatospora</taxon>
    </lineage>
</organism>
<comment type="caution">
    <text evidence="2">The sequence shown here is derived from an EMBL/GenBank/DDBJ whole genome shotgun (WGS) entry which is preliminary data.</text>
</comment>
<evidence type="ECO:0000256" key="1">
    <source>
        <dbReference type="SAM" id="MobiDB-lite"/>
    </source>
</evidence>
<feature type="compositionally biased region" description="Basic and acidic residues" evidence="1">
    <location>
        <begin position="7"/>
        <end position="51"/>
    </location>
</feature>
<sequence length="51" mass="5650">MHLGQGGERHQPGQCDDLHELVEGGRMEHGDGDGREQHEGGRTRNETDEQA</sequence>